<dbReference type="GO" id="GO:0047632">
    <property type="term" value="F:agmatine deiminase activity"/>
    <property type="evidence" value="ECO:0007669"/>
    <property type="project" value="UniProtKB-EC"/>
</dbReference>
<dbReference type="EC" id="3.5.3.12" evidence="2"/>
<dbReference type="InterPro" id="IPR007466">
    <property type="entry name" value="Peptidyl-Arg-deiminase_porph"/>
</dbReference>
<dbReference type="RefSeq" id="WP_131233100.1">
    <property type="nucleotide sequence ID" value="NZ_AP021854.1"/>
</dbReference>
<evidence type="ECO:0000313" key="3">
    <source>
        <dbReference type="Proteomes" id="UP001565369"/>
    </source>
</evidence>
<dbReference type="PANTHER" id="PTHR31377">
    <property type="entry name" value="AGMATINE DEIMINASE-RELATED"/>
    <property type="match status" value="1"/>
</dbReference>
<proteinExistence type="predicted"/>
<name>A0ABV4FP79_9BRAD</name>
<gene>
    <name evidence="2" type="ORF">ABIG07_002347</name>
</gene>
<protein>
    <submittedName>
        <fullName evidence="2">Agmatine deiminase</fullName>
        <ecNumber evidence="2">3.5.3.12</ecNumber>
    </submittedName>
</protein>
<dbReference type="SUPFAM" id="SSF55909">
    <property type="entry name" value="Pentein"/>
    <property type="match status" value="1"/>
</dbReference>
<organism evidence="2 3">
    <name type="scientific">Bradyrhizobium ottawaense</name>
    <dbReference type="NCBI Taxonomy" id="931866"/>
    <lineage>
        <taxon>Bacteria</taxon>
        <taxon>Pseudomonadati</taxon>
        <taxon>Pseudomonadota</taxon>
        <taxon>Alphaproteobacteria</taxon>
        <taxon>Hyphomicrobiales</taxon>
        <taxon>Nitrobacteraceae</taxon>
        <taxon>Bradyrhizobium</taxon>
    </lineage>
</organism>
<dbReference type="Pfam" id="PF04371">
    <property type="entry name" value="PAD_porph"/>
    <property type="match status" value="1"/>
</dbReference>
<dbReference type="Proteomes" id="UP001565369">
    <property type="component" value="Unassembled WGS sequence"/>
</dbReference>
<keyword evidence="3" id="KW-1185">Reference proteome</keyword>
<reference evidence="2 3" key="1">
    <citation type="submission" date="2024-07" db="EMBL/GenBank/DDBJ databases">
        <title>Genomic Encyclopedia of Type Strains, Phase V (KMG-V): Genome sequencing to study the core and pangenomes of soil and plant-associated prokaryotes.</title>
        <authorList>
            <person name="Whitman W."/>
        </authorList>
    </citation>
    <scope>NUCLEOTIDE SEQUENCE [LARGE SCALE GENOMIC DNA]</scope>
    <source>
        <strain evidence="2 3">USDA 152</strain>
    </source>
</reference>
<sequence>MRETTLRIPADFEPHANTVMSFAVHREWGSDRECVEDELEEVIRAIAEDEPVTLLTPPDLLGAVRSRGLPPEVEIVPAPVDDIWMRDIAPVFAHGPDGIVAIDLNFNGWDNSWRRPSRPGDRLARIFDFGVPVVSASFVGEGGALLSDGRGLAIATRSCLLARNPHLTESDLSAAVAALGLSTVLWLDGDRKEPITSGHPDGHLAFLPDGGLLVETIDHGAGHRGRRRDVIALRRASAEGIVGGLRYIARPGERWREFADNLFAATYVNLFVTRRQVITARFGNPFGDGAAERTLAACFPGRRICMLDLNKILRGGGGVRCLTQPVPA</sequence>
<keyword evidence="1 2" id="KW-0378">Hydrolase</keyword>
<evidence type="ECO:0000256" key="1">
    <source>
        <dbReference type="ARBA" id="ARBA00022801"/>
    </source>
</evidence>
<dbReference type="Gene3D" id="3.75.10.10">
    <property type="entry name" value="L-arginine/glycine Amidinotransferase, Chain A"/>
    <property type="match status" value="1"/>
</dbReference>
<accession>A0ABV4FP79</accession>
<comment type="caution">
    <text evidence="2">The sequence shown here is derived from an EMBL/GenBank/DDBJ whole genome shotgun (WGS) entry which is preliminary data.</text>
</comment>
<dbReference type="PANTHER" id="PTHR31377:SF0">
    <property type="entry name" value="AGMATINE DEIMINASE-RELATED"/>
    <property type="match status" value="1"/>
</dbReference>
<evidence type="ECO:0000313" key="2">
    <source>
        <dbReference type="EMBL" id="MEY9453399.1"/>
    </source>
</evidence>
<dbReference type="EMBL" id="JBGBZJ010000003">
    <property type="protein sequence ID" value="MEY9453399.1"/>
    <property type="molecule type" value="Genomic_DNA"/>
</dbReference>